<reference evidence="10" key="1">
    <citation type="journal article" date="2020" name="bioRxiv">
        <title>Comparative genomics of Chlamydomonas.</title>
        <authorList>
            <person name="Craig R.J."/>
            <person name="Hasan A.R."/>
            <person name="Ness R.W."/>
            <person name="Keightley P.D."/>
        </authorList>
    </citation>
    <scope>NUCLEOTIDE SEQUENCE</scope>
    <source>
        <strain evidence="10">CCAP 11/173</strain>
    </source>
</reference>
<dbReference type="OrthoDB" id="2015434at2759"/>
<evidence type="ECO:0000256" key="3">
    <source>
        <dbReference type="ARBA" id="ARBA00022729"/>
    </source>
</evidence>
<sequence>MTPGRAWRLLFGCGLLTAVQFLTATAAELSVLRKDEQVQEHTSKPWSRLLLAASAAQAEVSSPDVGVTGACASDILAHCKHLLAKDAGKAAKKKASLSRKIVQAAKLGHAAAAAKGKAKAKAKAKKAKKPAASQASQAQAAAGTGAAAGSAAGTGAAAAQQVKNHRQLLQAAAGAGAAAGGTGAAAGAGAGAQQTAVNATTGSAGAAAGTAAGAGATTAGGAASSNQTAAASTAATSTATTAANITETKSAGTQGTAAAGATAGNAAANGTGSAAGTAVAADQAAAGATSSDTAAGTVAAGEAAAANTTAQAAAAADAADATANDAEADADAAGAVEVSLETKAALAELNAAEAQRDDLSVALLQLGLTSPMTSGIMAIAAAPLARCLRGVMHASEMSINPNTADVADECKAEVRSVLIKRAGDVRYDPPLLAACAHDIITHCDYVGTDTAGVLGCLKQNKGALLPGCRGAVTARQAAAAEDLALDPDLQRHCGAERDVLCLEAGWGSGAAQACLLGHLRGSLPQVFSEVIFPTSPASAAATGSGGAAASTAEAARRRVELSVNCSAALVQRLIEEGEDIRLNFRLSAACAGDKQALCRDVRPGGAAVLRCLEDHIESPNLQEECRDALTEVRQLRSLDVRLDHTFTAYCATDVRTLCSQEVSEQLDGGAHQVPFGLTAPFECLRAKLELVRDATCRRHLYGSVIAAFNDNRLDAGLMRGCHQEIALHCGQHPARALECLRDKIEKFSKEDSPAVLKGKVSDTCMRLVVERQLQAATDVAFVPDLMEACAREHATYCASPDIEGARALECLADHRTEADFGERCGEALRDFLADAARDIRTMSGLQADCKEEIATMCKGIQPGEGRVISCLRDNRANITGELCRRQVLRLLGFLVEDHRLDAKLTQACTSDVQKFCGGVEVGDGQVHDCLRRSADHLSPECRAAEEEVEQLEHEDVRLNPKLMRECPLAVSSFCGDVPPGDARVISCLQSNMDKGHFPPGCRAALLALTDRASTKYSLNYRLRLECDEDAEKLCPEAVDEAGHSRKANTGTGGSHNEETTLACLARQSSQLASSCRSELQALVKLSLNRYRVGMPLTSQCDGDVMQRCQVDQMAAPFLQSGYVLGCLAKNAAKLHKPCWELVSTMDEGQFKRAAAAESTHWAAQGGGGVSGALDEKTLAKVVADVRRDLEPRLFTSVHEQVHRNAHVVARNVSGALLMSIAPKVNALMHTTVSLLMLTFVGLVGAFLVWKRYGAGRGGLLVVRKDGSV</sequence>
<dbReference type="PANTHER" id="PTHR11884:SF1">
    <property type="entry name" value="GOLGI APPARATUS PROTEIN 1"/>
    <property type="match status" value="1"/>
</dbReference>
<evidence type="ECO:0000256" key="7">
    <source>
        <dbReference type="ARBA" id="ARBA00023180"/>
    </source>
</evidence>
<keyword evidence="2 8" id="KW-0812">Transmembrane</keyword>
<keyword evidence="4" id="KW-0677">Repeat</keyword>
<feature type="transmembrane region" description="Helical" evidence="8">
    <location>
        <begin position="1226"/>
        <end position="1249"/>
    </location>
</feature>
<comment type="subcellular location">
    <subcellularLocation>
        <location evidence="1">Membrane</location>
        <topology evidence="1">Single-pass type I membrane protein</topology>
    </subcellularLocation>
</comment>
<proteinExistence type="predicted"/>
<keyword evidence="3 9" id="KW-0732">Signal</keyword>
<evidence type="ECO:0000256" key="9">
    <source>
        <dbReference type="SAM" id="SignalP"/>
    </source>
</evidence>
<dbReference type="InterPro" id="IPR001893">
    <property type="entry name" value="Cys-rich_GLG1_repeat"/>
</dbReference>
<evidence type="ECO:0008006" key="12">
    <source>
        <dbReference type="Google" id="ProtNLM"/>
    </source>
</evidence>
<evidence type="ECO:0000256" key="6">
    <source>
        <dbReference type="ARBA" id="ARBA00023136"/>
    </source>
</evidence>
<protein>
    <recommendedName>
        <fullName evidence="12">Golgi apparatus protein 1</fullName>
    </recommendedName>
</protein>
<dbReference type="AlphaFoldDB" id="A0A836B6S1"/>
<dbReference type="Proteomes" id="UP000613740">
    <property type="component" value="Unassembled WGS sequence"/>
</dbReference>
<evidence type="ECO:0000313" key="11">
    <source>
        <dbReference type="Proteomes" id="UP000613740"/>
    </source>
</evidence>
<dbReference type="Pfam" id="PF00839">
    <property type="entry name" value="Cys_rich_FGFR"/>
    <property type="match status" value="8"/>
</dbReference>
<evidence type="ECO:0000256" key="8">
    <source>
        <dbReference type="SAM" id="Phobius"/>
    </source>
</evidence>
<accession>A0A836B6S1</accession>
<feature type="chain" id="PRO_5032536142" description="Golgi apparatus protein 1" evidence="9">
    <location>
        <begin position="28"/>
        <end position="1268"/>
    </location>
</feature>
<evidence type="ECO:0000256" key="1">
    <source>
        <dbReference type="ARBA" id="ARBA00004479"/>
    </source>
</evidence>
<dbReference type="GO" id="GO:0000139">
    <property type="term" value="C:Golgi membrane"/>
    <property type="evidence" value="ECO:0007669"/>
    <property type="project" value="InterPro"/>
</dbReference>
<dbReference type="InterPro" id="IPR039728">
    <property type="entry name" value="GLG1"/>
</dbReference>
<comment type="caution">
    <text evidence="10">The sequence shown here is derived from an EMBL/GenBank/DDBJ whole genome shotgun (WGS) entry which is preliminary data.</text>
</comment>
<gene>
    <name evidence="10" type="ORF">HYH02_005713</name>
</gene>
<evidence type="ECO:0000313" key="10">
    <source>
        <dbReference type="EMBL" id="KAG2448959.1"/>
    </source>
</evidence>
<dbReference type="PROSITE" id="PS51289">
    <property type="entry name" value="GLG1_C_RICH"/>
    <property type="match status" value="4"/>
</dbReference>
<keyword evidence="11" id="KW-1185">Reference proteome</keyword>
<dbReference type="InterPro" id="IPR017873">
    <property type="entry name" value="Cys-rich_GLG1_repeat_euk"/>
</dbReference>
<keyword evidence="5 8" id="KW-1133">Transmembrane helix</keyword>
<keyword evidence="6 8" id="KW-0472">Membrane</keyword>
<evidence type="ECO:0000256" key="5">
    <source>
        <dbReference type="ARBA" id="ARBA00022989"/>
    </source>
</evidence>
<dbReference type="PANTHER" id="PTHR11884">
    <property type="entry name" value="SELECTIN LIGAND RELATED"/>
    <property type="match status" value="1"/>
</dbReference>
<name>A0A836B6S1_9CHLO</name>
<evidence type="ECO:0000256" key="2">
    <source>
        <dbReference type="ARBA" id="ARBA00022692"/>
    </source>
</evidence>
<feature type="signal peptide" evidence="9">
    <location>
        <begin position="1"/>
        <end position="27"/>
    </location>
</feature>
<keyword evidence="7" id="KW-0325">Glycoprotein</keyword>
<dbReference type="EMBL" id="JAEHOD010000015">
    <property type="protein sequence ID" value="KAG2448959.1"/>
    <property type="molecule type" value="Genomic_DNA"/>
</dbReference>
<evidence type="ECO:0000256" key="4">
    <source>
        <dbReference type="ARBA" id="ARBA00022737"/>
    </source>
</evidence>
<organism evidence="10 11">
    <name type="scientific">Chlamydomonas schloesseri</name>
    <dbReference type="NCBI Taxonomy" id="2026947"/>
    <lineage>
        <taxon>Eukaryota</taxon>
        <taxon>Viridiplantae</taxon>
        <taxon>Chlorophyta</taxon>
        <taxon>core chlorophytes</taxon>
        <taxon>Chlorophyceae</taxon>
        <taxon>CS clade</taxon>
        <taxon>Chlamydomonadales</taxon>
        <taxon>Chlamydomonadaceae</taxon>
        <taxon>Chlamydomonas</taxon>
    </lineage>
</organism>